<keyword evidence="3 6" id="KW-0812">Transmembrane</keyword>
<dbReference type="InterPro" id="IPR051449">
    <property type="entry name" value="ABC-2_transporter_component"/>
</dbReference>
<evidence type="ECO:0000256" key="1">
    <source>
        <dbReference type="ARBA" id="ARBA00004651"/>
    </source>
</evidence>
<sequence>MWAVARWEFVQNLKSKAFLIATFAAPLFSLSLIALVIWIARTAERDGATRLAVLDRAGIFAELSGQLQGSGYRVVLFTGSEAELPARMQRGEFDGYVVIEPDFFQTRQARYVPKPREGLGFNIRDLQLQSVPRPVREALSQILLAHGLREAGLPPERATELSQGVQITVQAAPEAATEQLKAGLTVGVGFAIILLLLFITMNSISWILYGVISEKRNRVVELVLSSIRAHQLMTGKIVGLGGLALVQAFIWAVVGLTLIFVGGPYVGLPTSVITLAILPFFAWEKIALYIAYFVLGYLFLASLTAAVSATLSDDLQSASSFGMSLVFLPPILPLMLFSLVLKNPDHIALKIISFFPPSTPGMMILRTAVSSVPWWEVLLSVIVLAVATYGMMRLAGKIFQIGILMYGKSPTLQELWRWVRLAR</sequence>
<accession>H5SQL5</accession>
<feature type="transmembrane region" description="Helical" evidence="6">
    <location>
        <begin position="377"/>
        <end position="395"/>
    </location>
</feature>
<reference evidence="8" key="2">
    <citation type="journal article" date="2012" name="PLoS ONE">
        <title>A Deeply Branching Thermophilic Bacterium with an Ancient Acetyl-CoA Pathway Dominates a Subsurface Ecosystem.</title>
        <authorList>
            <person name="Takami H."/>
            <person name="Noguchi H."/>
            <person name="Takaki Y."/>
            <person name="Uchiyama I."/>
            <person name="Toyoda A."/>
            <person name="Nishi S."/>
            <person name="Chee G.-J."/>
            <person name="Arai W."/>
            <person name="Nunoura T."/>
            <person name="Itoh T."/>
            <person name="Hattori M."/>
            <person name="Takai K."/>
        </authorList>
    </citation>
    <scope>NUCLEOTIDE SEQUENCE</scope>
</reference>
<protein>
    <submittedName>
        <fullName evidence="8">ABC-2 type transport system permease protein</fullName>
    </submittedName>
</protein>
<evidence type="ECO:0000259" key="7">
    <source>
        <dbReference type="Pfam" id="PF12698"/>
    </source>
</evidence>
<evidence type="ECO:0000256" key="3">
    <source>
        <dbReference type="ARBA" id="ARBA00022692"/>
    </source>
</evidence>
<feature type="transmembrane region" description="Helical" evidence="6">
    <location>
        <begin position="17"/>
        <end position="40"/>
    </location>
</feature>
<dbReference type="GO" id="GO:0140359">
    <property type="term" value="F:ABC-type transporter activity"/>
    <property type="evidence" value="ECO:0007669"/>
    <property type="project" value="InterPro"/>
</dbReference>
<dbReference type="Pfam" id="PF12698">
    <property type="entry name" value="ABC2_membrane_3"/>
    <property type="match status" value="1"/>
</dbReference>
<feature type="transmembrane region" description="Helical" evidence="6">
    <location>
        <begin position="266"/>
        <end position="283"/>
    </location>
</feature>
<dbReference type="PANTHER" id="PTHR30294">
    <property type="entry name" value="MEMBRANE COMPONENT OF ABC TRANSPORTER YHHJ-RELATED"/>
    <property type="match status" value="1"/>
</dbReference>
<feature type="transmembrane region" description="Helical" evidence="6">
    <location>
        <begin position="290"/>
        <end position="309"/>
    </location>
</feature>
<dbReference type="GO" id="GO:0005886">
    <property type="term" value="C:plasma membrane"/>
    <property type="evidence" value="ECO:0007669"/>
    <property type="project" value="UniProtKB-SubCell"/>
</dbReference>
<dbReference type="EMBL" id="AP011801">
    <property type="protein sequence ID" value="BAL58777.1"/>
    <property type="molecule type" value="Genomic_DNA"/>
</dbReference>
<name>H5SQL5_ACEAU</name>
<evidence type="ECO:0000256" key="6">
    <source>
        <dbReference type="SAM" id="Phobius"/>
    </source>
</evidence>
<dbReference type="PANTHER" id="PTHR30294:SF29">
    <property type="entry name" value="MULTIDRUG ABC TRANSPORTER PERMEASE YBHS-RELATED"/>
    <property type="match status" value="1"/>
</dbReference>
<keyword evidence="4 6" id="KW-1133">Transmembrane helix</keyword>
<evidence type="ECO:0000256" key="5">
    <source>
        <dbReference type="ARBA" id="ARBA00023136"/>
    </source>
</evidence>
<dbReference type="InterPro" id="IPR013525">
    <property type="entry name" value="ABC2_TM"/>
</dbReference>
<dbReference type="AlphaFoldDB" id="H5SQL5"/>
<evidence type="ECO:0000256" key="2">
    <source>
        <dbReference type="ARBA" id="ARBA00022475"/>
    </source>
</evidence>
<feature type="domain" description="ABC-2 type transporter transmembrane" evidence="7">
    <location>
        <begin position="16"/>
        <end position="387"/>
    </location>
</feature>
<feature type="transmembrane region" description="Helical" evidence="6">
    <location>
        <begin position="188"/>
        <end position="209"/>
    </location>
</feature>
<feature type="transmembrane region" description="Helical" evidence="6">
    <location>
        <begin position="237"/>
        <end position="260"/>
    </location>
</feature>
<proteinExistence type="predicted"/>
<feature type="transmembrane region" description="Helical" evidence="6">
    <location>
        <begin position="347"/>
        <end position="365"/>
    </location>
</feature>
<keyword evidence="2" id="KW-1003">Cell membrane</keyword>
<gene>
    <name evidence="8" type="ORF">HGMM_OP2C325</name>
</gene>
<evidence type="ECO:0000313" key="8">
    <source>
        <dbReference type="EMBL" id="BAL58777.1"/>
    </source>
</evidence>
<keyword evidence="5 6" id="KW-0472">Membrane</keyword>
<evidence type="ECO:0000256" key="4">
    <source>
        <dbReference type="ARBA" id="ARBA00022989"/>
    </source>
</evidence>
<organism evidence="8">
    <name type="scientific">Acetithermum autotrophicum</name>
    <dbReference type="NCBI Taxonomy" id="1446466"/>
    <lineage>
        <taxon>Bacteria</taxon>
        <taxon>Candidatus Bipolaricaulota</taxon>
        <taxon>Candidatus Acetithermum</taxon>
    </lineage>
</organism>
<comment type="subcellular location">
    <subcellularLocation>
        <location evidence="1">Cell membrane</location>
        <topology evidence="1">Multi-pass membrane protein</topology>
    </subcellularLocation>
</comment>
<reference evidence="8" key="1">
    <citation type="journal article" date="2005" name="Environ. Microbiol.">
        <title>Genetic and functional properties of uncultivated thermophilic crenarchaeotes from a subsurface gold mine as revealed by analysis of genome fragments.</title>
        <authorList>
            <person name="Nunoura T."/>
            <person name="Hirayama H."/>
            <person name="Takami H."/>
            <person name="Oida H."/>
            <person name="Nishi S."/>
            <person name="Shimamura S."/>
            <person name="Suzuki Y."/>
            <person name="Inagaki F."/>
            <person name="Takai K."/>
            <person name="Nealson K.H."/>
            <person name="Horikoshi K."/>
        </authorList>
    </citation>
    <scope>NUCLEOTIDE SEQUENCE</scope>
</reference>
<feature type="transmembrane region" description="Helical" evidence="6">
    <location>
        <begin position="321"/>
        <end position="340"/>
    </location>
</feature>